<keyword evidence="2 5" id="KW-0645">Protease</keyword>
<protein>
    <submittedName>
        <fullName evidence="8">PDZ domain-containing protein</fullName>
    </submittedName>
</protein>
<dbReference type="GO" id="GO:0006508">
    <property type="term" value="P:proteolysis"/>
    <property type="evidence" value="ECO:0007669"/>
    <property type="project" value="UniProtKB-KW"/>
</dbReference>
<dbReference type="GO" id="GO:0007165">
    <property type="term" value="P:signal transduction"/>
    <property type="evidence" value="ECO:0007669"/>
    <property type="project" value="TreeGrafter"/>
</dbReference>
<evidence type="ECO:0000256" key="2">
    <source>
        <dbReference type="ARBA" id="ARBA00022670"/>
    </source>
</evidence>
<organism evidence="8 9">
    <name type="scientific">Salibacter halophilus</name>
    <dbReference type="NCBI Taxonomy" id="1803916"/>
    <lineage>
        <taxon>Bacteria</taxon>
        <taxon>Pseudomonadati</taxon>
        <taxon>Bacteroidota</taxon>
        <taxon>Flavobacteriia</taxon>
        <taxon>Flavobacteriales</taxon>
        <taxon>Salibacteraceae</taxon>
        <taxon>Salibacter</taxon>
    </lineage>
</organism>
<dbReference type="GO" id="GO:0030288">
    <property type="term" value="C:outer membrane-bounded periplasmic space"/>
    <property type="evidence" value="ECO:0007669"/>
    <property type="project" value="TreeGrafter"/>
</dbReference>
<dbReference type="AlphaFoldDB" id="A0A6N6M7N2"/>
<dbReference type="Gene3D" id="3.30.750.44">
    <property type="match status" value="1"/>
</dbReference>
<evidence type="ECO:0000256" key="4">
    <source>
        <dbReference type="ARBA" id="ARBA00022825"/>
    </source>
</evidence>
<dbReference type="SUPFAM" id="SSF52096">
    <property type="entry name" value="ClpP/crotonase"/>
    <property type="match status" value="1"/>
</dbReference>
<dbReference type="OrthoDB" id="9812068at2"/>
<proteinExistence type="inferred from homology"/>
<dbReference type="InterPro" id="IPR029045">
    <property type="entry name" value="ClpP/crotonase-like_dom_sf"/>
</dbReference>
<keyword evidence="6" id="KW-0732">Signal</keyword>
<accession>A0A6N6M7N2</accession>
<dbReference type="SUPFAM" id="SSF50156">
    <property type="entry name" value="PDZ domain-like"/>
    <property type="match status" value="1"/>
</dbReference>
<dbReference type="NCBIfam" id="TIGR00225">
    <property type="entry name" value="prc"/>
    <property type="match status" value="1"/>
</dbReference>
<dbReference type="Gene3D" id="2.30.42.10">
    <property type="match status" value="1"/>
</dbReference>
<keyword evidence="4 5" id="KW-0720">Serine protease</keyword>
<dbReference type="FunFam" id="2.30.42.10:FF:000063">
    <property type="entry name" value="Peptidase, S41 family"/>
    <property type="match status" value="1"/>
</dbReference>
<dbReference type="GO" id="GO:0008236">
    <property type="term" value="F:serine-type peptidase activity"/>
    <property type="evidence" value="ECO:0007669"/>
    <property type="project" value="UniProtKB-KW"/>
</dbReference>
<dbReference type="EMBL" id="WACR01000001">
    <property type="protein sequence ID" value="KAB1065924.1"/>
    <property type="molecule type" value="Genomic_DNA"/>
</dbReference>
<dbReference type="Proteomes" id="UP000435357">
    <property type="component" value="Unassembled WGS sequence"/>
</dbReference>
<sequence length="527" mass="58898">MRKILFTGLLILAFTTNALHAQKDAEAEKKIQSFLRYVELAYVDSVNANELVETAIRSVLEDLDPHSVYIPKKDVKRANEPLVGKFEGVGIQFNILKDTIVVVSPIPGGPSEKLGIKSGDKIIKINDSTVAGVGFTNQDVIDNLRGPKGSEVDVAIKRRGEKKLLDFTIKRDKIPIYSVDASYMAEPGVGYIKLNRFAATSMDEINEAMDSLKDAGMENMILDLRGNSGGYLNVAIELADQFLKDDQLIVYTEGRAFKRAEQYATKKGKFEKGKLIVLIDEGSASASEIVSGAVQDWDRGIVIGRRSFGKGLVQKEFKLSDGSALRLTISRYHTPSGRCIQRPYEDGKKAYYQSIYDRLDNGELVNPDSIHLPDSLHYETLKKGRTVYGGGGIMPDIFVPADTSRGSDYYGKVIRKGIINDFSLDYLDQNRKKLERKYSSVDEFINNFEDKNLMDKFIAYAEDEGVEKDEDEIEKSKSLLSNSLKGLIARGLYGSSAYYQLTNKSDDAFNKALETFKSDWFDQLETE</sequence>
<feature type="signal peptide" evidence="6">
    <location>
        <begin position="1"/>
        <end position="20"/>
    </location>
</feature>
<keyword evidence="9" id="KW-1185">Reference proteome</keyword>
<dbReference type="PANTHER" id="PTHR32060:SF30">
    <property type="entry name" value="CARBOXY-TERMINAL PROCESSING PROTEASE CTPA"/>
    <property type="match status" value="1"/>
</dbReference>
<dbReference type="CDD" id="cd06782">
    <property type="entry name" value="cpPDZ_CPP-like"/>
    <property type="match status" value="1"/>
</dbReference>
<evidence type="ECO:0000259" key="7">
    <source>
        <dbReference type="PROSITE" id="PS50106"/>
    </source>
</evidence>
<feature type="chain" id="PRO_5027000133" evidence="6">
    <location>
        <begin position="21"/>
        <end position="527"/>
    </location>
</feature>
<dbReference type="PROSITE" id="PS50106">
    <property type="entry name" value="PDZ"/>
    <property type="match status" value="1"/>
</dbReference>
<dbReference type="InterPro" id="IPR004447">
    <property type="entry name" value="Peptidase_S41A"/>
</dbReference>
<keyword evidence="3 5" id="KW-0378">Hydrolase</keyword>
<dbReference type="InterPro" id="IPR005151">
    <property type="entry name" value="Tail-specific_protease"/>
</dbReference>
<name>A0A6N6M7N2_9FLAO</name>
<dbReference type="GO" id="GO:0004175">
    <property type="term" value="F:endopeptidase activity"/>
    <property type="evidence" value="ECO:0007669"/>
    <property type="project" value="TreeGrafter"/>
</dbReference>
<dbReference type="Gene3D" id="3.90.226.10">
    <property type="entry name" value="2-enoyl-CoA Hydratase, Chain A, domain 1"/>
    <property type="match status" value="1"/>
</dbReference>
<dbReference type="Pfam" id="PF13180">
    <property type="entry name" value="PDZ_2"/>
    <property type="match status" value="1"/>
</dbReference>
<dbReference type="PANTHER" id="PTHR32060">
    <property type="entry name" value="TAIL-SPECIFIC PROTEASE"/>
    <property type="match status" value="1"/>
</dbReference>
<dbReference type="InterPro" id="IPR036034">
    <property type="entry name" value="PDZ_sf"/>
</dbReference>
<comment type="similarity">
    <text evidence="1 5">Belongs to the peptidase S41A family.</text>
</comment>
<dbReference type="CDD" id="cd07560">
    <property type="entry name" value="Peptidase_S41_CPP"/>
    <property type="match status" value="1"/>
</dbReference>
<reference evidence="8 9" key="1">
    <citation type="submission" date="2019-09" db="EMBL/GenBank/DDBJ databases">
        <title>Genomes of Cryomorphaceae.</title>
        <authorList>
            <person name="Bowman J.P."/>
        </authorList>
    </citation>
    <scope>NUCLEOTIDE SEQUENCE [LARGE SCALE GENOMIC DNA]</scope>
    <source>
        <strain evidence="8 9">KCTC 52047</strain>
    </source>
</reference>
<dbReference type="SMART" id="SM00245">
    <property type="entry name" value="TSPc"/>
    <property type="match status" value="1"/>
</dbReference>
<evidence type="ECO:0000256" key="3">
    <source>
        <dbReference type="ARBA" id="ARBA00022801"/>
    </source>
</evidence>
<dbReference type="RefSeq" id="WP_151165912.1">
    <property type="nucleotide sequence ID" value="NZ_WACR01000001.1"/>
</dbReference>
<evidence type="ECO:0000313" key="8">
    <source>
        <dbReference type="EMBL" id="KAB1065924.1"/>
    </source>
</evidence>
<comment type="caution">
    <text evidence="8">The sequence shown here is derived from an EMBL/GenBank/DDBJ whole genome shotgun (WGS) entry which is preliminary data.</text>
</comment>
<feature type="domain" description="PDZ" evidence="7">
    <location>
        <begin position="67"/>
        <end position="145"/>
    </location>
</feature>
<dbReference type="InterPro" id="IPR001478">
    <property type="entry name" value="PDZ"/>
</dbReference>
<dbReference type="Pfam" id="PF03572">
    <property type="entry name" value="Peptidase_S41"/>
    <property type="match status" value="1"/>
</dbReference>
<evidence type="ECO:0000256" key="5">
    <source>
        <dbReference type="RuleBase" id="RU004404"/>
    </source>
</evidence>
<gene>
    <name evidence="8" type="ORF">F3059_00175</name>
</gene>
<evidence type="ECO:0000256" key="6">
    <source>
        <dbReference type="SAM" id="SignalP"/>
    </source>
</evidence>
<evidence type="ECO:0000256" key="1">
    <source>
        <dbReference type="ARBA" id="ARBA00009179"/>
    </source>
</evidence>
<dbReference type="SMART" id="SM00228">
    <property type="entry name" value="PDZ"/>
    <property type="match status" value="1"/>
</dbReference>
<evidence type="ECO:0000313" key="9">
    <source>
        <dbReference type="Proteomes" id="UP000435357"/>
    </source>
</evidence>